<dbReference type="InterPro" id="IPR003136">
    <property type="entry name" value="Cytidylate_kin"/>
</dbReference>
<dbReference type="GO" id="GO:0006220">
    <property type="term" value="P:pyrimidine nucleotide metabolic process"/>
    <property type="evidence" value="ECO:0007669"/>
    <property type="project" value="UniProtKB-UniRule"/>
</dbReference>
<keyword evidence="3 8" id="KW-0547">Nucleotide-binding</keyword>
<comment type="catalytic activity">
    <reaction evidence="6 8">
        <text>dCMP + ATP = dCDP + ADP</text>
        <dbReference type="Rhea" id="RHEA:25094"/>
        <dbReference type="ChEBI" id="CHEBI:30616"/>
        <dbReference type="ChEBI" id="CHEBI:57566"/>
        <dbReference type="ChEBI" id="CHEBI:58593"/>
        <dbReference type="ChEBI" id="CHEBI:456216"/>
        <dbReference type="EC" id="2.7.4.25"/>
    </reaction>
</comment>
<name>A0A7W7Z793_9BRAD</name>
<comment type="subcellular location">
    <subcellularLocation>
        <location evidence="8">Cytoplasm</location>
    </subcellularLocation>
</comment>
<evidence type="ECO:0000256" key="3">
    <source>
        <dbReference type="ARBA" id="ARBA00022741"/>
    </source>
</evidence>
<dbReference type="Pfam" id="PF02224">
    <property type="entry name" value="Cytidylate_kin"/>
    <property type="match status" value="1"/>
</dbReference>
<dbReference type="HAMAP" id="MF_00238">
    <property type="entry name" value="Cytidyl_kinase_type1"/>
    <property type="match status" value="1"/>
</dbReference>
<dbReference type="InterPro" id="IPR011994">
    <property type="entry name" value="Cytidylate_kinase_dom"/>
</dbReference>
<organism evidence="10 11">
    <name type="scientific">Rhodopseudomonas rhenobacensis</name>
    <dbReference type="NCBI Taxonomy" id="87461"/>
    <lineage>
        <taxon>Bacteria</taxon>
        <taxon>Pseudomonadati</taxon>
        <taxon>Pseudomonadota</taxon>
        <taxon>Alphaproteobacteria</taxon>
        <taxon>Hyphomicrobiales</taxon>
        <taxon>Nitrobacteraceae</taxon>
        <taxon>Rhodopseudomonas</taxon>
    </lineage>
</organism>
<dbReference type="EMBL" id="JACHIH010000034">
    <property type="protein sequence ID" value="MBB5049331.1"/>
    <property type="molecule type" value="Genomic_DNA"/>
</dbReference>
<keyword evidence="5 8" id="KW-0067">ATP-binding</keyword>
<evidence type="ECO:0000313" key="11">
    <source>
        <dbReference type="Proteomes" id="UP000542353"/>
    </source>
</evidence>
<accession>A0A7W7Z793</accession>
<comment type="similarity">
    <text evidence="1 8">Belongs to the cytidylate kinase family. Type 1 subfamily.</text>
</comment>
<protein>
    <recommendedName>
        <fullName evidence="8">Cytidylate kinase</fullName>
        <shortName evidence="8">CK</shortName>
        <ecNumber evidence="8">2.7.4.25</ecNumber>
    </recommendedName>
    <alternativeName>
        <fullName evidence="8">Cytidine monophosphate kinase</fullName>
        <shortName evidence="8">CMP kinase</shortName>
    </alternativeName>
</protein>
<evidence type="ECO:0000256" key="1">
    <source>
        <dbReference type="ARBA" id="ARBA00009427"/>
    </source>
</evidence>
<evidence type="ECO:0000256" key="4">
    <source>
        <dbReference type="ARBA" id="ARBA00022777"/>
    </source>
</evidence>
<keyword evidence="2 8" id="KW-0808">Transferase</keyword>
<reference evidence="10 11" key="1">
    <citation type="submission" date="2020-08" db="EMBL/GenBank/DDBJ databases">
        <title>Genomic Encyclopedia of Type Strains, Phase IV (KMG-IV): sequencing the most valuable type-strain genomes for metagenomic binning, comparative biology and taxonomic classification.</title>
        <authorList>
            <person name="Goeker M."/>
        </authorList>
    </citation>
    <scope>NUCLEOTIDE SEQUENCE [LARGE SCALE GENOMIC DNA]</scope>
    <source>
        <strain evidence="10 11">DSM 12706</strain>
    </source>
</reference>
<evidence type="ECO:0000256" key="7">
    <source>
        <dbReference type="ARBA" id="ARBA00048478"/>
    </source>
</evidence>
<dbReference type="GO" id="GO:0036431">
    <property type="term" value="F:dCMP kinase activity"/>
    <property type="evidence" value="ECO:0007669"/>
    <property type="project" value="InterPro"/>
</dbReference>
<dbReference type="InterPro" id="IPR027417">
    <property type="entry name" value="P-loop_NTPase"/>
</dbReference>
<evidence type="ECO:0000256" key="2">
    <source>
        <dbReference type="ARBA" id="ARBA00022679"/>
    </source>
</evidence>
<keyword evidence="11" id="KW-1185">Reference proteome</keyword>
<dbReference type="AlphaFoldDB" id="A0A7W7Z793"/>
<dbReference type="NCBIfam" id="TIGR00017">
    <property type="entry name" value="cmk"/>
    <property type="match status" value="1"/>
</dbReference>
<dbReference type="SUPFAM" id="SSF52540">
    <property type="entry name" value="P-loop containing nucleoside triphosphate hydrolases"/>
    <property type="match status" value="1"/>
</dbReference>
<comment type="catalytic activity">
    <reaction evidence="7 8">
        <text>CMP + ATP = CDP + ADP</text>
        <dbReference type="Rhea" id="RHEA:11600"/>
        <dbReference type="ChEBI" id="CHEBI:30616"/>
        <dbReference type="ChEBI" id="CHEBI:58069"/>
        <dbReference type="ChEBI" id="CHEBI:60377"/>
        <dbReference type="ChEBI" id="CHEBI:456216"/>
        <dbReference type="EC" id="2.7.4.25"/>
    </reaction>
</comment>
<evidence type="ECO:0000256" key="5">
    <source>
        <dbReference type="ARBA" id="ARBA00022840"/>
    </source>
</evidence>
<dbReference type="CDD" id="cd02020">
    <property type="entry name" value="CMPK"/>
    <property type="match status" value="1"/>
</dbReference>
<proteinExistence type="inferred from homology"/>
<comment type="caution">
    <text evidence="10">The sequence shown here is derived from an EMBL/GenBank/DDBJ whole genome shotgun (WGS) entry which is preliminary data.</text>
</comment>
<evidence type="ECO:0000259" key="9">
    <source>
        <dbReference type="Pfam" id="PF02224"/>
    </source>
</evidence>
<keyword evidence="8" id="KW-0963">Cytoplasm</keyword>
<keyword evidence="4 8" id="KW-0418">Kinase</keyword>
<evidence type="ECO:0000313" key="10">
    <source>
        <dbReference type="EMBL" id="MBB5049331.1"/>
    </source>
</evidence>
<dbReference type="GO" id="GO:0005524">
    <property type="term" value="F:ATP binding"/>
    <property type="evidence" value="ECO:0007669"/>
    <property type="project" value="UniProtKB-UniRule"/>
</dbReference>
<feature type="binding site" evidence="8">
    <location>
        <begin position="31"/>
        <end position="39"/>
    </location>
    <ligand>
        <name>ATP</name>
        <dbReference type="ChEBI" id="CHEBI:30616"/>
    </ligand>
</feature>
<gene>
    <name evidence="8" type="primary">cmk</name>
    <name evidence="10" type="ORF">HNR60_004107</name>
</gene>
<dbReference type="GO" id="GO:0005737">
    <property type="term" value="C:cytoplasm"/>
    <property type="evidence" value="ECO:0007669"/>
    <property type="project" value="UniProtKB-SubCell"/>
</dbReference>
<dbReference type="EC" id="2.7.4.25" evidence="8"/>
<feature type="domain" description="Cytidylate kinase" evidence="9">
    <location>
        <begin position="27"/>
        <end position="226"/>
    </location>
</feature>
<evidence type="ECO:0000256" key="8">
    <source>
        <dbReference type="HAMAP-Rule" id="MF_00238"/>
    </source>
</evidence>
<dbReference type="Gene3D" id="3.40.50.300">
    <property type="entry name" value="P-loop containing nucleotide triphosphate hydrolases"/>
    <property type="match status" value="1"/>
</dbReference>
<sequence>MAVLKVAGAAPFLRRRRPQESRISMIIAIDGPAASGKGTLGKRLAAHYGYRHLDTGVIYRAVAKALLDQGANLTDEARAVAAAEALDPDSFSDPALKSQTVGEAASVVSALPRVRAALVAFQRQFAATLPGAVLDGRDIGTVICPDADVKIFVVADAGVRAHRRTQEALARGEAADEAQVLADILKRDERDKNRAAAPLKAADDAHLLDNSHLDIESGVRAAIDIVEAVRAGRQSRP</sequence>
<evidence type="ECO:0000256" key="6">
    <source>
        <dbReference type="ARBA" id="ARBA00047615"/>
    </source>
</evidence>
<dbReference type="Proteomes" id="UP000542353">
    <property type="component" value="Unassembled WGS sequence"/>
</dbReference>